<evidence type="ECO:0000256" key="1">
    <source>
        <dbReference type="ARBA" id="ARBA00010201"/>
    </source>
</evidence>
<comment type="similarity">
    <text evidence="1">Belongs to the PRORSD1 family.</text>
</comment>
<dbReference type="PANTHER" id="PTHR31423:SF3">
    <property type="entry name" value="PROLYL-TRNA SYNTHETASE ASSOCIATED DOMAIN-CONTAINING PROTEIN 1-RELATED"/>
    <property type="match status" value="1"/>
</dbReference>
<evidence type="ECO:0000259" key="2">
    <source>
        <dbReference type="Pfam" id="PF04073"/>
    </source>
</evidence>
<dbReference type="PANTHER" id="PTHR31423">
    <property type="entry name" value="YBAK DOMAIN-CONTAINING PROTEIN"/>
    <property type="match status" value="1"/>
</dbReference>
<reference evidence="3" key="1">
    <citation type="submission" date="2016-08" db="EMBL/GenBank/DDBJ databases">
        <authorList>
            <person name="Seilhamer J.J."/>
        </authorList>
    </citation>
    <scope>NUCLEOTIDE SEQUENCE</scope>
    <source>
        <strain evidence="3">86</strain>
    </source>
</reference>
<dbReference type="EMBL" id="FMJE01000003">
    <property type="protein sequence ID" value="SCM81285.1"/>
    <property type="molecule type" value="Genomic_DNA"/>
</dbReference>
<organism evidence="3">
    <name type="scientific">uncultured Sporomusa sp</name>
    <dbReference type="NCBI Taxonomy" id="307249"/>
    <lineage>
        <taxon>Bacteria</taxon>
        <taxon>Bacillati</taxon>
        <taxon>Bacillota</taxon>
        <taxon>Negativicutes</taxon>
        <taxon>Selenomonadales</taxon>
        <taxon>Sporomusaceae</taxon>
        <taxon>Sporomusa</taxon>
        <taxon>environmental samples</taxon>
    </lineage>
</organism>
<name>A0A212LUK2_9FIRM</name>
<feature type="domain" description="YbaK/aminoacyl-tRNA synthetase-associated" evidence="2">
    <location>
        <begin position="23"/>
        <end position="149"/>
    </location>
</feature>
<dbReference type="AlphaFoldDB" id="A0A212LUK2"/>
<dbReference type="GO" id="GO:0002161">
    <property type="term" value="F:aminoacyl-tRNA deacylase activity"/>
    <property type="evidence" value="ECO:0007669"/>
    <property type="project" value="InterPro"/>
</dbReference>
<dbReference type="SUPFAM" id="SSF55826">
    <property type="entry name" value="YbaK/ProRS associated domain"/>
    <property type="match status" value="1"/>
</dbReference>
<dbReference type="FunFam" id="3.90.960.10:FF:000005">
    <property type="entry name" value="Putative prolyl-tRNA synthetase"/>
    <property type="match status" value="1"/>
</dbReference>
<evidence type="ECO:0000313" key="3">
    <source>
        <dbReference type="EMBL" id="SCM81285.1"/>
    </source>
</evidence>
<sequence>MEQDQKVFQAFNELNISYQLYQHPPVYTVEEWEQYIGGEEGAVCKSLFLRNPKGDKHFLVIADHSTTIELKLLAKHLAEKQVSFASEKRLEQYLGLSRGAVSPFGLLNDGNQQVIVVLDAKLKRYNRLKFHPNINTETVTISYGDLEKFIQWRGNKQIGINL</sequence>
<proteinExistence type="inferred from homology"/>
<dbReference type="Pfam" id="PF04073">
    <property type="entry name" value="tRNA_edit"/>
    <property type="match status" value="1"/>
</dbReference>
<dbReference type="RefSeq" id="WP_075753660.1">
    <property type="nucleotide sequence ID" value="NZ_LT608335.1"/>
</dbReference>
<dbReference type="CDD" id="cd04335">
    <property type="entry name" value="PrdX_deacylase"/>
    <property type="match status" value="1"/>
</dbReference>
<gene>
    <name evidence="3" type="primary">proX</name>
    <name evidence="3" type="ORF">KL86SPO_31464</name>
</gene>
<dbReference type="InterPro" id="IPR040285">
    <property type="entry name" value="ProX/PRXD1"/>
</dbReference>
<protein>
    <submittedName>
        <fullName evidence="3">Prolyl-tRNA editing protein ProX</fullName>
    </submittedName>
</protein>
<dbReference type="InterPro" id="IPR007214">
    <property type="entry name" value="YbaK/aa-tRNA-synth-assoc-dom"/>
</dbReference>
<accession>A0A212LUK2</accession>
<dbReference type="InterPro" id="IPR036754">
    <property type="entry name" value="YbaK/aa-tRNA-synt-asso_dom_sf"/>
</dbReference>
<dbReference type="Gene3D" id="3.90.960.10">
    <property type="entry name" value="YbaK/aminoacyl-tRNA synthetase-associated domain"/>
    <property type="match status" value="1"/>
</dbReference>